<evidence type="ECO:0000256" key="6">
    <source>
        <dbReference type="ARBA" id="ARBA00023242"/>
    </source>
</evidence>
<evidence type="ECO:0000256" key="3">
    <source>
        <dbReference type="ARBA" id="ARBA00022723"/>
    </source>
</evidence>
<evidence type="ECO:0000313" key="10">
    <source>
        <dbReference type="EMBL" id="KDP32923.1"/>
    </source>
</evidence>
<keyword evidence="5" id="KW-0862">Zinc</keyword>
<accession>A0A067KD22</accession>
<dbReference type="GO" id="GO:0071013">
    <property type="term" value="C:catalytic step 2 spliceosome"/>
    <property type="evidence" value="ECO:0007669"/>
    <property type="project" value="TreeGrafter"/>
</dbReference>
<evidence type="ECO:0000256" key="8">
    <source>
        <dbReference type="SAM" id="MobiDB-lite"/>
    </source>
</evidence>
<feature type="region of interest" description="Disordered" evidence="8">
    <location>
        <begin position="1"/>
        <end position="61"/>
    </location>
</feature>
<dbReference type="STRING" id="180498.A0A067KD22"/>
<organism evidence="10 11">
    <name type="scientific">Jatropha curcas</name>
    <name type="common">Barbados nut</name>
    <dbReference type="NCBI Taxonomy" id="180498"/>
    <lineage>
        <taxon>Eukaryota</taxon>
        <taxon>Viridiplantae</taxon>
        <taxon>Streptophyta</taxon>
        <taxon>Embryophyta</taxon>
        <taxon>Tracheophyta</taxon>
        <taxon>Spermatophyta</taxon>
        <taxon>Magnoliopsida</taxon>
        <taxon>eudicotyledons</taxon>
        <taxon>Gunneridae</taxon>
        <taxon>Pentapetalae</taxon>
        <taxon>rosids</taxon>
        <taxon>fabids</taxon>
        <taxon>Malpighiales</taxon>
        <taxon>Euphorbiaceae</taxon>
        <taxon>Crotonoideae</taxon>
        <taxon>Jatropheae</taxon>
        <taxon>Jatropha</taxon>
    </lineage>
</organism>
<dbReference type="InterPro" id="IPR001878">
    <property type="entry name" value="Znf_CCHC"/>
</dbReference>
<gene>
    <name evidence="10" type="ORF">JCGZ_12954</name>
</gene>
<feature type="compositionally biased region" description="Low complexity" evidence="8">
    <location>
        <begin position="564"/>
        <end position="574"/>
    </location>
</feature>
<protein>
    <recommendedName>
        <fullName evidence="9">CCHC-type domain-containing protein</fullName>
    </recommendedName>
</protein>
<feature type="compositionally biased region" description="Low complexity" evidence="8">
    <location>
        <begin position="613"/>
        <end position="625"/>
    </location>
</feature>
<evidence type="ECO:0000313" key="11">
    <source>
        <dbReference type="Proteomes" id="UP000027138"/>
    </source>
</evidence>
<feature type="compositionally biased region" description="Acidic residues" evidence="8">
    <location>
        <begin position="471"/>
        <end position="485"/>
    </location>
</feature>
<dbReference type="GO" id="GO:0003723">
    <property type="term" value="F:RNA binding"/>
    <property type="evidence" value="ECO:0007669"/>
    <property type="project" value="TreeGrafter"/>
</dbReference>
<dbReference type="InterPro" id="IPR006568">
    <property type="entry name" value="PSP_pro-rich"/>
</dbReference>
<dbReference type="PANTHER" id="PTHR13316">
    <property type="entry name" value="ZINC FINGER, CCHC DOMAIN CONTAINING 8"/>
    <property type="match status" value="1"/>
</dbReference>
<dbReference type="PANTHER" id="PTHR13316:SF0">
    <property type="entry name" value="ZINC FINGER CCHC DOMAIN-CONTAINING PROTEIN 8"/>
    <property type="match status" value="1"/>
</dbReference>
<dbReference type="GO" id="GO:0005654">
    <property type="term" value="C:nucleoplasm"/>
    <property type="evidence" value="ECO:0007669"/>
    <property type="project" value="UniProtKB-SubCell"/>
</dbReference>
<evidence type="ECO:0000259" key="9">
    <source>
        <dbReference type="PROSITE" id="PS50158"/>
    </source>
</evidence>
<sequence length="669" mass="74514">METEDMIGLPASSNSRDSSESGEIHKSGFGSGEADSQPRNFEAEEDVGDGDSLRLNDDIDTEKGIRGPDCLALVEDDTGAEKILGDSEGLDSNEDDIGTEEHVTRLENEGISIDDAVTKKKHITESENIRFNIDDAITEEGTSNPNILLLNQEDVRNEEGQFPVETEVDMDLVDSPVMQVNIEVADTVTVSENLSSFGFRVNALQDHRGTLNESLIMMNGGSASGVKRARITYEGQQPSVHVTYNSLTRSSKRKLEEVLQQWSEWHAQHGSMSQELDEVLESGEETYFPALCVGMEKSSTVSFWIENEPKKPRSNGYNPSDGGTVPLYDRGFALGLSSTDGPSNVEGGLEIVGEAARCFNCGSYSHSLKECPKPRNNAAVNNARKQHKSKRNQVAGSRNSIRYYQNLSGGKYEGLKPGALDAETRRLLGIGELDPPPWLNRMRELGYPPGYLDPDDEDQPSGITIFADEDVQEEQEDGEIVETENPDPPRKKAVEFPGINAPIPENADERIWAAGPSGYDPSRNRLHRRSNHSSESISRWNHYEQRGPRDSIDEGPPGVDPVFSPSRSSYPPRYGNHDSSYNLDSPKDSFASLSRSHSDRGKRSPLVYEDSASHSSSPYSSSNKRTSPKDRLENVTDERWNESGSDYLHRSNDEYDRYEHDRHRHRNWR</sequence>
<dbReference type="OrthoDB" id="8026949at2759"/>
<keyword evidence="3" id="KW-0479">Metal-binding</keyword>
<feature type="domain" description="CCHC-type" evidence="9">
    <location>
        <begin position="357"/>
        <end position="373"/>
    </location>
</feature>
<evidence type="ECO:0000256" key="2">
    <source>
        <dbReference type="ARBA" id="ARBA00007497"/>
    </source>
</evidence>
<proteinExistence type="inferred from homology"/>
<name>A0A067KD22_JATCU</name>
<dbReference type="GO" id="GO:0008270">
    <property type="term" value="F:zinc ion binding"/>
    <property type="evidence" value="ECO:0007669"/>
    <property type="project" value="UniProtKB-KW"/>
</dbReference>
<dbReference type="Proteomes" id="UP000027138">
    <property type="component" value="Unassembled WGS sequence"/>
</dbReference>
<dbReference type="EMBL" id="KK914568">
    <property type="protein sequence ID" value="KDP32923.1"/>
    <property type="molecule type" value="Genomic_DNA"/>
</dbReference>
<feature type="compositionally biased region" description="Basic and acidic residues" evidence="8">
    <location>
        <begin position="51"/>
        <end position="61"/>
    </location>
</feature>
<feature type="compositionally biased region" description="Basic and acidic residues" evidence="8">
    <location>
        <begin position="541"/>
        <end position="552"/>
    </location>
</feature>
<comment type="subcellular location">
    <subcellularLocation>
        <location evidence="1">Nucleus</location>
        <location evidence="1">Nucleoplasm</location>
    </subcellularLocation>
</comment>
<evidence type="ECO:0000256" key="4">
    <source>
        <dbReference type="ARBA" id="ARBA00022771"/>
    </source>
</evidence>
<evidence type="ECO:0000256" key="5">
    <source>
        <dbReference type="ARBA" id="ARBA00022833"/>
    </source>
</evidence>
<dbReference type="Pfam" id="PF04046">
    <property type="entry name" value="PSP"/>
    <property type="match status" value="1"/>
</dbReference>
<keyword evidence="4 7" id="KW-0863">Zinc-finger</keyword>
<dbReference type="AlphaFoldDB" id="A0A067KD22"/>
<reference evidence="10 11" key="1">
    <citation type="journal article" date="2014" name="PLoS ONE">
        <title>Global Analysis of Gene Expression Profiles in Physic Nut (Jatropha curcas L.) Seedlings Exposed to Salt Stress.</title>
        <authorList>
            <person name="Zhang L."/>
            <person name="Zhang C."/>
            <person name="Wu P."/>
            <person name="Chen Y."/>
            <person name="Li M."/>
            <person name="Jiang H."/>
            <person name="Wu G."/>
        </authorList>
    </citation>
    <scope>NUCLEOTIDE SEQUENCE [LARGE SCALE GENOMIC DNA]</scope>
    <source>
        <strain evidence="11">cv. GZQX0401</strain>
        <tissue evidence="10">Young leaves</tissue>
    </source>
</reference>
<evidence type="ECO:0000256" key="1">
    <source>
        <dbReference type="ARBA" id="ARBA00004642"/>
    </source>
</evidence>
<keyword evidence="6" id="KW-0539">Nucleus</keyword>
<feature type="region of interest" description="Disordered" evidence="8">
    <location>
        <begin position="471"/>
        <end position="669"/>
    </location>
</feature>
<feature type="region of interest" description="Disordered" evidence="8">
    <location>
        <begin position="373"/>
        <end position="399"/>
    </location>
</feature>
<evidence type="ECO:0000256" key="7">
    <source>
        <dbReference type="PROSITE-ProRule" id="PRU00047"/>
    </source>
</evidence>
<dbReference type="InterPro" id="IPR052115">
    <property type="entry name" value="NEXT_complex_subunit_ZCCHC8"/>
</dbReference>
<dbReference type="SMART" id="SM00581">
    <property type="entry name" value="PSP"/>
    <property type="match status" value="1"/>
</dbReference>
<feature type="compositionally biased region" description="Basic and acidic residues" evidence="8">
    <location>
        <begin position="17"/>
        <end position="26"/>
    </location>
</feature>
<feature type="compositionally biased region" description="Basic and acidic residues" evidence="8">
    <location>
        <begin position="627"/>
        <end position="661"/>
    </location>
</feature>
<comment type="similarity">
    <text evidence="2">Belongs to the ZCCHC8 family.</text>
</comment>
<dbReference type="PROSITE" id="PS50158">
    <property type="entry name" value="ZF_CCHC"/>
    <property type="match status" value="1"/>
</dbReference>
<keyword evidence="11" id="KW-1185">Reference proteome</keyword>